<dbReference type="GO" id="GO:0008320">
    <property type="term" value="F:protein transmembrane transporter activity"/>
    <property type="evidence" value="ECO:0007669"/>
    <property type="project" value="InterPro"/>
</dbReference>
<dbReference type="GO" id="GO:0006886">
    <property type="term" value="P:intracellular protein transport"/>
    <property type="evidence" value="ECO:0007669"/>
    <property type="project" value="InterPro"/>
</dbReference>
<evidence type="ECO:0000256" key="7">
    <source>
        <dbReference type="ARBA" id="ARBA00022989"/>
    </source>
</evidence>
<dbReference type="InterPro" id="IPR023391">
    <property type="entry name" value="Prot_translocase_SecE_dom_sf"/>
</dbReference>
<comment type="subcellular location">
    <subcellularLocation>
        <location evidence="1">Endoplasmic reticulum membrane</location>
        <topology evidence="1">Single-pass membrane protein</topology>
    </subcellularLocation>
</comment>
<accession>A0AAV9IZX9</accession>
<feature type="transmembrane region" description="Helical" evidence="10">
    <location>
        <begin position="36"/>
        <end position="57"/>
    </location>
</feature>
<dbReference type="Proteomes" id="UP001301350">
    <property type="component" value="Unassembled WGS sequence"/>
</dbReference>
<comment type="caution">
    <text evidence="11">The sequence shown here is derived from an EMBL/GenBank/DDBJ whole genome shotgun (WGS) entry which is preliminary data.</text>
</comment>
<evidence type="ECO:0000313" key="12">
    <source>
        <dbReference type="Proteomes" id="UP001301350"/>
    </source>
</evidence>
<keyword evidence="12" id="KW-1185">Reference proteome</keyword>
<dbReference type="Gene3D" id="1.20.5.820">
    <property type="entry name" value="Preprotein translocase SecE subunit"/>
    <property type="match status" value="1"/>
</dbReference>
<keyword evidence="3" id="KW-0813">Transport</keyword>
<dbReference type="GO" id="GO:0006605">
    <property type="term" value="P:protein targeting"/>
    <property type="evidence" value="ECO:0007669"/>
    <property type="project" value="InterPro"/>
</dbReference>
<evidence type="ECO:0000256" key="6">
    <source>
        <dbReference type="ARBA" id="ARBA00022927"/>
    </source>
</evidence>
<evidence type="ECO:0000256" key="8">
    <source>
        <dbReference type="ARBA" id="ARBA00023010"/>
    </source>
</evidence>
<dbReference type="EMBL" id="JANCYW010000013">
    <property type="protein sequence ID" value="KAK4537634.1"/>
    <property type="molecule type" value="Genomic_DNA"/>
</dbReference>
<organism evidence="11 12">
    <name type="scientific">Cyanidium caldarium</name>
    <name type="common">Red alga</name>
    <dbReference type="NCBI Taxonomy" id="2771"/>
    <lineage>
        <taxon>Eukaryota</taxon>
        <taxon>Rhodophyta</taxon>
        <taxon>Bangiophyceae</taxon>
        <taxon>Cyanidiales</taxon>
        <taxon>Cyanidiaceae</taxon>
        <taxon>Cyanidium</taxon>
    </lineage>
</organism>
<protein>
    <submittedName>
        <fullName evidence="11">Uncharacterized protein</fullName>
    </submittedName>
</protein>
<evidence type="ECO:0000256" key="1">
    <source>
        <dbReference type="ARBA" id="ARBA00004389"/>
    </source>
</evidence>
<dbReference type="InterPro" id="IPR001901">
    <property type="entry name" value="Translocase_SecE/Sec61-g"/>
</dbReference>
<keyword evidence="8" id="KW-0811">Translocation</keyword>
<dbReference type="NCBIfam" id="TIGR00327">
    <property type="entry name" value="secE_euk_arch"/>
    <property type="match status" value="1"/>
</dbReference>
<keyword evidence="9 10" id="KW-0472">Membrane</keyword>
<evidence type="ECO:0000256" key="4">
    <source>
        <dbReference type="ARBA" id="ARBA00022692"/>
    </source>
</evidence>
<keyword evidence="7 10" id="KW-1133">Transmembrane helix</keyword>
<evidence type="ECO:0000256" key="5">
    <source>
        <dbReference type="ARBA" id="ARBA00022824"/>
    </source>
</evidence>
<reference evidence="11 12" key="1">
    <citation type="submission" date="2022-07" db="EMBL/GenBank/DDBJ databases">
        <title>Genome-wide signatures of adaptation to extreme environments.</title>
        <authorList>
            <person name="Cho C.H."/>
            <person name="Yoon H.S."/>
        </authorList>
    </citation>
    <scope>NUCLEOTIDE SEQUENCE [LARGE SCALE GENOMIC DNA]</scope>
    <source>
        <strain evidence="11 12">DBV 063 E5</strain>
    </source>
</reference>
<dbReference type="SUPFAM" id="SSF103456">
    <property type="entry name" value="Preprotein translocase SecE subunit"/>
    <property type="match status" value="1"/>
</dbReference>
<evidence type="ECO:0000313" key="11">
    <source>
        <dbReference type="EMBL" id="KAK4537634.1"/>
    </source>
</evidence>
<keyword evidence="5" id="KW-0256">Endoplasmic reticulum</keyword>
<sequence>MDALAVATLPLVQFLERSLRLWRRCTKPDRREYLRILQAVAMGILVMGAIGYVVRLVHIPINNILLG</sequence>
<proteinExistence type="inferred from homology"/>
<dbReference type="InterPro" id="IPR008158">
    <property type="entry name" value="Translocase_Sec61-g"/>
</dbReference>
<evidence type="ECO:0000256" key="3">
    <source>
        <dbReference type="ARBA" id="ARBA00022448"/>
    </source>
</evidence>
<gene>
    <name evidence="11" type="ORF">CDCA_CDCA13G3659</name>
</gene>
<keyword evidence="6" id="KW-0653">Protein transport</keyword>
<dbReference type="AlphaFoldDB" id="A0AAV9IZX9"/>
<comment type="similarity">
    <text evidence="2">Belongs to the SecE/SEC61-gamma family.</text>
</comment>
<dbReference type="HAMAP" id="MF_00422">
    <property type="entry name" value="SecE"/>
    <property type="match status" value="1"/>
</dbReference>
<name>A0AAV9IZX9_CYACA</name>
<dbReference type="Pfam" id="PF00584">
    <property type="entry name" value="SecE"/>
    <property type="match status" value="1"/>
</dbReference>
<dbReference type="GO" id="GO:0005789">
    <property type="term" value="C:endoplasmic reticulum membrane"/>
    <property type="evidence" value="ECO:0007669"/>
    <property type="project" value="UniProtKB-SubCell"/>
</dbReference>
<keyword evidence="4 10" id="KW-0812">Transmembrane</keyword>
<evidence type="ECO:0000256" key="2">
    <source>
        <dbReference type="ARBA" id="ARBA00008274"/>
    </source>
</evidence>
<evidence type="ECO:0000256" key="9">
    <source>
        <dbReference type="ARBA" id="ARBA00023136"/>
    </source>
</evidence>
<evidence type="ECO:0000256" key="10">
    <source>
        <dbReference type="SAM" id="Phobius"/>
    </source>
</evidence>
<dbReference type="PANTHER" id="PTHR12309">
    <property type="entry name" value="SEC61 GAMMA SUBUNIT"/>
    <property type="match status" value="1"/>
</dbReference>